<keyword evidence="2" id="KW-0813">Transport</keyword>
<gene>
    <name evidence="10" type="ORF">DC094_02065</name>
</gene>
<evidence type="ECO:0000256" key="4">
    <source>
        <dbReference type="ARBA" id="ARBA00022597"/>
    </source>
</evidence>
<dbReference type="Proteomes" id="UP000244906">
    <property type="component" value="Unassembled WGS sequence"/>
</dbReference>
<dbReference type="GO" id="GO:0009401">
    <property type="term" value="P:phosphoenolpyruvate-dependent sugar phosphotransferase system"/>
    <property type="evidence" value="ECO:0007669"/>
    <property type="project" value="InterPro"/>
</dbReference>
<accession>A0A2V1H728</accession>
<keyword evidence="6 8" id="KW-1133">Transmembrane helix</keyword>
<protein>
    <submittedName>
        <fullName evidence="10">Transcriptional regulator</fullName>
    </submittedName>
</protein>
<name>A0A2V1H728_9GAMM</name>
<feature type="transmembrane region" description="Helical" evidence="8">
    <location>
        <begin position="194"/>
        <end position="218"/>
    </location>
</feature>
<feature type="transmembrane region" description="Helical" evidence="8">
    <location>
        <begin position="90"/>
        <end position="116"/>
    </location>
</feature>
<comment type="caution">
    <text evidence="10">The sequence shown here is derived from an EMBL/GenBank/DDBJ whole genome shotgun (WGS) entry which is preliminary data.</text>
</comment>
<dbReference type="GO" id="GO:0005886">
    <property type="term" value="C:plasma membrane"/>
    <property type="evidence" value="ECO:0007669"/>
    <property type="project" value="UniProtKB-SubCell"/>
</dbReference>
<evidence type="ECO:0000313" key="11">
    <source>
        <dbReference type="Proteomes" id="UP000244906"/>
    </source>
</evidence>
<feature type="transmembrane region" description="Helical" evidence="8">
    <location>
        <begin position="155"/>
        <end position="182"/>
    </location>
</feature>
<evidence type="ECO:0000313" key="10">
    <source>
        <dbReference type="EMBL" id="PVZ72585.1"/>
    </source>
</evidence>
<dbReference type="GO" id="GO:0008982">
    <property type="term" value="F:protein-N(PI)-phosphohistidine-sugar phosphotransferase activity"/>
    <property type="evidence" value="ECO:0007669"/>
    <property type="project" value="InterPro"/>
</dbReference>
<dbReference type="PANTHER" id="PTHR40063:SF1">
    <property type="entry name" value="MEMBRANE PROTEIN"/>
    <property type="match status" value="1"/>
</dbReference>
<keyword evidence="3" id="KW-1003">Cell membrane</keyword>
<feature type="transmembrane region" description="Helical" evidence="8">
    <location>
        <begin position="128"/>
        <end position="149"/>
    </location>
</feature>
<evidence type="ECO:0000256" key="2">
    <source>
        <dbReference type="ARBA" id="ARBA00022448"/>
    </source>
</evidence>
<proteinExistence type="predicted"/>
<reference evidence="10 11" key="1">
    <citation type="submission" date="2018-04" db="EMBL/GenBank/DDBJ databases">
        <title>Thalassorhabdus spongiae gen. nov., sp. nov., isolated from a marine sponge in South-West Iceland.</title>
        <authorList>
            <person name="Knobloch S."/>
            <person name="Daussin A."/>
            <person name="Johannsson R."/>
            <person name="Marteinsson V.T."/>
        </authorList>
    </citation>
    <scope>NUCLEOTIDE SEQUENCE [LARGE SCALE GENOMIC DNA]</scope>
    <source>
        <strain evidence="10 11">Hp12</strain>
    </source>
</reference>
<dbReference type="RefSeq" id="WP_116685422.1">
    <property type="nucleotide sequence ID" value="NZ_CAWNYD010000001.1"/>
</dbReference>
<dbReference type="OrthoDB" id="400429at2"/>
<evidence type="ECO:0000256" key="8">
    <source>
        <dbReference type="SAM" id="Phobius"/>
    </source>
</evidence>
<evidence type="ECO:0000256" key="7">
    <source>
        <dbReference type="ARBA" id="ARBA00023136"/>
    </source>
</evidence>
<dbReference type="Pfam" id="PF13303">
    <property type="entry name" value="PTS_EIIC_2"/>
    <property type="match status" value="1"/>
</dbReference>
<evidence type="ECO:0000256" key="1">
    <source>
        <dbReference type="ARBA" id="ARBA00004651"/>
    </source>
</evidence>
<sequence length="346" mass="34958">MELVKGIGLLLAALTVFSLFSRYAPKGNKAMGGLAAAAVASFLVEAVHAYITGDFMGIGFLKETGLAAGSMGGPAAAALVALSLGVAPVFAIVAAIAVKGSGILAGFIAGYICSFLSQQIQRHLPDGIDMIVGAIVIAPIAYLIAFYSGPVVDSAMAVIGGAITQATTSSPYMMGFLLGGLIKMICTSPLSSMALTAILGLTGLPMGIAALACVGGSFTNGIIFKRLKLGDNSRVAAIMLEPLTQADIVTRNAFKVYSCNFFGGALAGMVAVYFNIINNAPGTAAPIPGLLAPFAFNDASTVLMAIVGAAIGGIAAGFVCTEVHIRVAKMRGKPISAEAEMVPEAA</sequence>
<dbReference type="InterPro" id="IPR003352">
    <property type="entry name" value="PTS_EIIC"/>
</dbReference>
<dbReference type="AlphaFoldDB" id="A0A2V1H728"/>
<evidence type="ECO:0000256" key="3">
    <source>
        <dbReference type="ARBA" id="ARBA00022475"/>
    </source>
</evidence>
<feature type="transmembrane region" description="Helical" evidence="8">
    <location>
        <begin position="64"/>
        <end position="84"/>
    </location>
</feature>
<dbReference type="PANTHER" id="PTHR40063">
    <property type="entry name" value="MEMBRANE PROTEIN-RELATED"/>
    <property type="match status" value="1"/>
</dbReference>
<evidence type="ECO:0000256" key="5">
    <source>
        <dbReference type="ARBA" id="ARBA00022692"/>
    </source>
</evidence>
<keyword evidence="7 8" id="KW-0472">Membrane</keyword>
<keyword evidence="11" id="KW-1185">Reference proteome</keyword>
<evidence type="ECO:0000256" key="6">
    <source>
        <dbReference type="ARBA" id="ARBA00022989"/>
    </source>
</evidence>
<feature type="transmembrane region" description="Helical" evidence="8">
    <location>
        <begin position="31"/>
        <end position="52"/>
    </location>
</feature>
<comment type="subcellular location">
    <subcellularLocation>
        <location evidence="1">Cell membrane</location>
        <topology evidence="1">Multi-pass membrane protein</topology>
    </subcellularLocation>
</comment>
<keyword evidence="4" id="KW-0762">Sugar transport</keyword>
<keyword evidence="5 8" id="KW-0812">Transmembrane</keyword>
<evidence type="ECO:0000259" key="9">
    <source>
        <dbReference type="Pfam" id="PF13303"/>
    </source>
</evidence>
<feature type="transmembrane region" description="Helical" evidence="8">
    <location>
        <begin position="302"/>
        <end position="325"/>
    </location>
</feature>
<dbReference type="EMBL" id="QDDL01000001">
    <property type="protein sequence ID" value="PVZ72585.1"/>
    <property type="molecule type" value="Genomic_DNA"/>
</dbReference>
<organism evidence="10 11">
    <name type="scientific">Pelagibaculum spongiae</name>
    <dbReference type="NCBI Taxonomy" id="2080658"/>
    <lineage>
        <taxon>Bacteria</taxon>
        <taxon>Pseudomonadati</taxon>
        <taxon>Pseudomonadota</taxon>
        <taxon>Gammaproteobacteria</taxon>
        <taxon>Oceanospirillales</taxon>
        <taxon>Pelagibaculum</taxon>
    </lineage>
</organism>
<feature type="domain" description="Phosphotransferase system EIIC" evidence="9">
    <location>
        <begin position="29"/>
        <end position="329"/>
    </location>
</feature>